<feature type="compositionally biased region" description="Basic and acidic residues" evidence="1">
    <location>
        <begin position="206"/>
        <end position="222"/>
    </location>
</feature>
<dbReference type="RefSeq" id="WP_085245533.1">
    <property type="nucleotide sequence ID" value="NZ_LQPN01000059.1"/>
</dbReference>
<sequence length="231" mass="25582">MTMIGHLRRPPRRLSAPPPPEPAYTQDEKRQRRRQGLVITYGADFDLAAEVAALIEPLAPPVSALRDPLQSRRRVEQLADSVQELLSAVVGMLAESRLDAAAHDRTAQAVRDLAQRPREPQITDEMLTSGRWAAVLVKHVAPHGGDLAKLLGRALPPCHPNLHGHPSASERLEAALRELDLEARSLGRFVPALARHQALPTPEESAAARKARDERERTERTLAKMKRRTAQ</sequence>
<dbReference type="Proteomes" id="UP000193285">
    <property type="component" value="Unassembled WGS sequence"/>
</dbReference>
<organism evidence="2 3">
    <name type="scientific">Mycobacterium paraense</name>
    <dbReference type="NCBI Taxonomy" id="767916"/>
    <lineage>
        <taxon>Bacteria</taxon>
        <taxon>Bacillati</taxon>
        <taxon>Actinomycetota</taxon>
        <taxon>Actinomycetes</taxon>
        <taxon>Mycobacteriales</taxon>
        <taxon>Mycobacteriaceae</taxon>
        <taxon>Mycobacterium</taxon>
        <taxon>Mycobacterium simiae complex</taxon>
    </lineage>
</organism>
<dbReference type="EMBL" id="LQPN01000059">
    <property type="protein sequence ID" value="ORW43101.1"/>
    <property type="molecule type" value="Genomic_DNA"/>
</dbReference>
<feature type="compositionally biased region" description="Basic residues" evidence="1">
    <location>
        <begin position="1"/>
        <end position="12"/>
    </location>
</feature>
<protein>
    <submittedName>
        <fullName evidence="2">Uncharacterized protein</fullName>
    </submittedName>
</protein>
<evidence type="ECO:0000313" key="3">
    <source>
        <dbReference type="Proteomes" id="UP000193285"/>
    </source>
</evidence>
<reference evidence="2 3" key="1">
    <citation type="journal article" date="2015" name="Emerg. Microbes Infect.">
        <title>Characterization of 17 strains belonging to the Mycobacterium simiae complex and description of Mycobacterium paraense sp. nov.</title>
        <authorList>
            <person name="Fusco da Costa A.R."/>
            <person name="Fedrizzi T."/>
            <person name="Lopes M.L."/>
            <person name="Pecorari M."/>
            <person name="Oliveira da Costa W.L."/>
            <person name="Giacobazzi E."/>
            <person name="da Costa Bahia J.R."/>
            <person name="De Sanctis V."/>
            <person name="Batista Lima K.V."/>
            <person name="Bertorelli R."/>
            <person name="Grottola A."/>
            <person name="Fabio A."/>
            <person name="Mariottini A."/>
            <person name="Ferretti P."/>
            <person name="Di Leva F."/>
            <person name="Fregni Serpini G."/>
            <person name="Tagliazucchi S."/>
            <person name="Rumpianesi F."/>
            <person name="Jousson O."/>
            <person name="Segata N."/>
            <person name="Tortoli E."/>
        </authorList>
    </citation>
    <scope>NUCLEOTIDE SEQUENCE [LARGE SCALE GENOMIC DNA]</scope>
    <source>
        <strain evidence="2 3">IEC33</strain>
    </source>
</reference>
<evidence type="ECO:0000256" key="1">
    <source>
        <dbReference type="SAM" id="MobiDB-lite"/>
    </source>
</evidence>
<name>A0A1X2A779_9MYCO</name>
<gene>
    <name evidence="2" type="ORF">AWB90_18275</name>
</gene>
<proteinExistence type="predicted"/>
<comment type="caution">
    <text evidence="2">The sequence shown here is derived from an EMBL/GenBank/DDBJ whole genome shotgun (WGS) entry which is preliminary data.</text>
</comment>
<evidence type="ECO:0000313" key="2">
    <source>
        <dbReference type="EMBL" id="ORW43101.1"/>
    </source>
</evidence>
<accession>A0A1X2A779</accession>
<dbReference type="OrthoDB" id="4750013at2"/>
<feature type="region of interest" description="Disordered" evidence="1">
    <location>
        <begin position="1"/>
        <end position="32"/>
    </location>
</feature>
<feature type="region of interest" description="Disordered" evidence="1">
    <location>
        <begin position="194"/>
        <end position="231"/>
    </location>
</feature>
<dbReference type="AlphaFoldDB" id="A0A1X2A779"/>